<dbReference type="Gene3D" id="1.10.238.10">
    <property type="entry name" value="EF-hand"/>
    <property type="match status" value="1"/>
</dbReference>
<evidence type="ECO:0000313" key="3">
    <source>
        <dbReference type="EMBL" id="CAI2363260.1"/>
    </source>
</evidence>
<name>A0AAD1U8D3_EUPCR</name>
<feature type="compositionally biased region" description="Polar residues" evidence="1">
    <location>
        <begin position="182"/>
        <end position="208"/>
    </location>
</feature>
<gene>
    <name evidence="3" type="ORF">ECRASSUSDP1_LOCUS4590</name>
</gene>
<feature type="domain" description="EF-hand" evidence="2">
    <location>
        <begin position="465"/>
        <end position="500"/>
    </location>
</feature>
<dbReference type="EMBL" id="CAMPGE010004413">
    <property type="protein sequence ID" value="CAI2363260.1"/>
    <property type="molecule type" value="Genomic_DNA"/>
</dbReference>
<dbReference type="Pfam" id="PF13499">
    <property type="entry name" value="EF-hand_7"/>
    <property type="match status" value="1"/>
</dbReference>
<organism evidence="3 4">
    <name type="scientific">Euplotes crassus</name>
    <dbReference type="NCBI Taxonomy" id="5936"/>
    <lineage>
        <taxon>Eukaryota</taxon>
        <taxon>Sar</taxon>
        <taxon>Alveolata</taxon>
        <taxon>Ciliophora</taxon>
        <taxon>Intramacronucleata</taxon>
        <taxon>Spirotrichea</taxon>
        <taxon>Hypotrichia</taxon>
        <taxon>Euplotida</taxon>
        <taxon>Euplotidae</taxon>
        <taxon>Moneuplotes</taxon>
    </lineage>
</organism>
<evidence type="ECO:0000256" key="1">
    <source>
        <dbReference type="SAM" id="MobiDB-lite"/>
    </source>
</evidence>
<keyword evidence="4" id="KW-1185">Reference proteome</keyword>
<dbReference type="SMART" id="SM00054">
    <property type="entry name" value="EFh"/>
    <property type="match status" value="2"/>
</dbReference>
<proteinExistence type="predicted"/>
<sequence>MDLTRFSLENGYAYNDNGILSDYWYFRIFKKSQRSSKSLKRRIRSKNNKRREIHKIIGNRNKFVEQSEERRSIGDRSNSLFKTIKNNNKAENKTIIKSTLPSSSMIKQAFSKRFKRMNVDNLLSIQQKLIKKHLSKKIGKTRASISTADQDKEKCVKNMIKRYVECIKKSEHSKSQERINVKPSSNYSLEKDSNISQSSQGRSDYRNSHYSKSLCQSWTDERMNKTFLKHRSELSTSYDFIYESTSHGFNESKDRFLQKNLMDFPNYSKKASKNFMDKYKSFTFKQRKRKSVCSENPFKLKNLSLYQNDFLSESSKCKDEIVVIKAIAKAGVDLRVIHFMRTYFEKLYGDLQTIPIEDFKKIWCSLIGHSTALQYPSLLQKLIHVLLSEDKEDIDLHKLDKFNHICEYLNVTITKNKNESGQIQIVLNPNENKTRKIYLKKSKINQNNQEELDSVIQLLWIKISQKFNKISEAFRFFDPDNNTTVNKREFREGLERLKISIPALKLENKGEMTLIDINSIFGTLDTHHIGYLTYKDFCKHLGSSHPGF</sequence>
<dbReference type="InterPro" id="IPR011992">
    <property type="entry name" value="EF-hand-dom_pair"/>
</dbReference>
<feature type="region of interest" description="Disordered" evidence="1">
    <location>
        <begin position="172"/>
        <end position="208"/>
    </location>
</feature>
<protein>
    <recommendedName>
        <fullName evidence="2">EF-hand domain-containing protein</fullName>
    </recommendedName>
</protein>
<dbReference type="AlphaFoldDB" id="A0AAD1U8D3"/>
<dbReference type="GO" id="GO:0005509">
    <property type="term" value="F:calcium ion binding"/>
    <property type="evidence" value="ECO:0007669"/>
    <property type="project" value="InterPro"/>
</dbReference>
<reference evidence="3" key="1">
    <citation type="submission" date="2023-07" db="EMBL/GenBank/DDBJ databases">
        <authorList>
            <consortium name="AG Swart"/>
            <person name="Singh M."/>
            <person name="Singh A."/>
            <person name="Seah K."/>
            <person name="Emmerich C."/>
        </authorList>
    </citation>
    <scope>NUCLEOTIDE SEQUENCE</scope>
    <source>
        <strain evidence="3">DP1</strain>
    </source>
</reference>
<evidence type="ECO:0000313" key="4">
    <source>
        <dbReference type="Proteomes" id="UP001295684"/>
    </source>
</evidence>
<dbReference type="PROSITE" id="PS50222">
    <property type="entry name" value="EF_HAND_2"/>
    <property type="match status" value="1"/>
</dbReference>
<dbReference type="SUPFAM" id="SSF47473">
    <property type="entry name" value="EF-hand"/>
    <property type="match status" value="1"/>
</dbReference>
<accession>A0AAD1U8D3</accession>
<evidence type="ECO:0000259" key="2">
    <source>
        <dbReference type="PROSITE" id="PS50222"/>
    </source>
</evidence>
<dbReference type="Proteomes" id="UP001295684">
    <property type="component" value="Unassembled WGS sequence"/>
</dbReference>
<comment type="caution">
    <text evidence="3">The sequence shown here is derived from an EMBL/GenBank/DDBJ whole genome shotgun (WGS) entry which is preliminary data.</text>
</comment>
<dbReference type="InterPro" id="IPR002048">
    <property type="entry name" value="EF_hand_dom"/>
</dbReference>